<keyword evidence="1" id="KW-0812">Transmembrane</keyword>
<protein>
    <submittedName>
        <fullName evidence="2">Uncharacterized protein</fullName>
    </submittedName>
</protein>
<keyword evidence="1" id="KW-0472">Membrane</keyword>
<name>A0A955LGA5_UNCKA</name>
<reference evidence="2" key="1">
    <citation type="submission" date="2020-04" db="EMBL/GenBank/DDBJ databases">
        <authorList>
            <person name="Zhang T."/>
        </authorList>
    </citation>
    <scope>NUCLEOTIDE SEQUENCE</scope>
    <source>
        <strain evidence="2">HKST-UBA01</strain>
    </source>
</reference>
<dbReference type="EMBL" id="JAGQKX010000008">
    <property type="protein sequence ID" value="MCA9389880.1"/>
    <property type="molecule type" value="Genomic_DNA"/>
</dbReference>
<dbReference type="Proteomes" id="UP000701698">
    <property type="component" value="Unassembled WGS sequence"/>
</dbReference>
<reference evidence="2" key="2">
    <citation type="journal article" date="2021" name="Microbiome">
        <title>Successional dynamics and alternative stable states in a saline activated sludge microbial community over 9 years.</title>
        <authorList>
            <person name="Wang Y."/>
            <person name="Ye J."/>
            <person name="Ju F."/>
            <person name="Liu L."/>
            <person name="Boyd J.A."/>
            <person name="Deng Y."/>
            <person name="Parks D.H."/>
            <person name="Jiang X."/>
            <person name="Yin X."/>
            <person name="Woodcroft B.J."/>
            <person name="Tyson G.W."/>
            <person name="Hugenholtz P."/>
            <person name="Polz M.F."/>
            <person name="Zhang T."/>
        </authorList>
    </citation>
    <scope>NUCLEOTIDE SEQUENCE</scope>
    <source>
        <strain evidence="2">HKST-UBA01</strain>
    </source>
</reference>
<evidence type="ECO:0000256" key="1">
    <source>
        <dbReference type="SAM" id="Phobius"/>
    </source>
</evidence>
<keyword evidence="1" id="KW-1133">Transmembrane helix</keyword>
<gene>
    <name evidence="2" type="ORF">KC571_00590</name>
</gene>
<sequence length="123" mass="13853">MKIKNTGAVTMVIILVIIIMLLMLPVYFFRKHPASNTDLIGNLPLLTVSGSNLVEKSSQRLVHLRGFQGLGAYPIPDNIYMRAVYDQVVDTYQIDNVAIELNPYAFNQFDINEIKRTGANVVR</sequence>
<evidence type="ECO:0000313" key="3">
    <source>
        <dbReference type="Proteomes" id="UP000701698"/>
    </source>
</evidence>
<accession>A0A955LGA5</accession>
<proteinExistence type="predicted"/>
<feature type="transmembrane region" description="Helical" evidence="1">
    <location>
        <begin position="6"/>
        <end position="29"/>
    </location>
</feature>
<evidence type="ECO:0000313" key="2">
    <source>
        <dbReference type="EMBL" id="MCA9389880.1"/>
    </source>
</evidence>
<organism evidence="2 3">
    <name type="scientific">candidate division WWE3 bacterium</name>
    <dbReference type="NCBI Taxonomy" id="2053526"/>
    <lineage>
        <taxon>Bacteria</taxon>
        <taxon>Katanobacteria</taxon>
    </lineage>
</organism>
<comment type="caution">
    <text evidence="2">The sequence shown here is derived from an EMBL/GenBank/DDBJ whole genome shotgun (WGS) entry which is preliminary data.</text>
</comment>
<dbReference type="AlphaFoldDB" id="A0A955LGA5"/>
<feature type="non-terminal residue" evidence="2">
    <location>
        <position position="123"/>
    </location>
</feature>